<feature type="domain" description="Carrier" evidence="5">
    <location>
        <begin position="999"/>
        <end position="1074"/>
    </location>
</feature>
<keyword evidence="3" id="KW-0597">Phosphoprotein</keyword>
<dbReference type="PROSITE" id="PS00012">
    <property type="entry name" value="PHOSPHOPANTETHEINE"/>
    <property type="match status" value="1"/>
</dbReference>
<organism evidence="6 7">
    <name type="scientific">Roseateles amylovorans</name>
    <dbReference type="NCBI Taxonomy" id="2978473"/>
    <lineage>
        <taxon>Bacteria</taxon>
        <taxon>Pseudomonadati</taxon>
        <taxon>Pseudomonadota</taxon>
        <taxon>Betaproteobacteria</taxon>
        <taxon>Burkholderiales</taxon>
        <taxon>Sphaerotilaceae</taxon>
        <taxon>Roseateles</taxon>
    </lineage>
</organism>
<gene>
    <name evidence="6" type="ORF">N4261_14205</name>
</gene>
<dbReference type="SUPFAM" id="SSF47336">
    <property type="entry name" value="ACP-like"/>
    <property type="match status" value="1"/>
</dbReference>
<evidence type="ECO:0000313" key="6">
    <source>
        <dbReference type="EMBL" id="UXH76222.1"/>
    </source>
</evidence>
<dbReference type="InterPro" id="IPR010071">
    <property type="entry name" value="AA_adenyl_dom"/>
</dbReference>
<dbReference type="Gene3D" id="3.30.300.30">
    <property type="match status" value="1"/>
</dbReference>
<accession>A0ABY6ATR0</accession>
<evidence type="ECO:0000256" key="3">
    <source>
        <dbReference type="ARBA" id="ARBA00022553"/>
    </source>
</evidence>
<keyword evidence="2" id="KW-0596">Phosphopantetheine</keyword>
<dbReference type="PANTHER" id="PTHR45527">
    <property type="entry name" value="NONRIBOSOMAL PEPTIDE SYNTHETASE"/>
    <property type="match status" value="1"/>
</dbReference>
<dbReference type="Gene3D" id="3.30.559.10">
    <property type="entry name" value="Chloramphenicol acetyltransferase-like domain"/>
    <property type="match status" value="1"/>
</dbReference>
<dbReference type="Gene3D" id="3.30.559.30">
    <property type="entry name" value="Nonribosomal peptide synthetase, condensation domain"/>
    <property type="match status" value="1"/>
</dbReference>
<evidence type="ECO:0000259" key="5">
    <source>
        <dbReference type="PROSITE" id="PS50075"/>
    </source>
</evidence>
<dbReference type="InterPro" id="IPR029058">
    <property type="entry name" value="AB_hydrolase_fold"/>
</dbReference>
<dbReference type="PROSITE" id="PS00455">
    <property type="entry name" value="AMP_BINDING"/>
    <property type="match status" value="1"/>
</dbReference>
<dbReference type="Gene3D" id="3.40.50.980">
    <property type="match status" value="2"/>
</dbReference>
<evidence type="ECO:0000256" key="2">
    <source>
        <dbReference type="ARBA" id="ARBA00022450"/>
    </source>
</evidence>
<dbReference type="InterPro" id="IPR000873">
    <property type="entry name" value="AMP-dep_synth/lig_dom"/>
</dbReference>
<dbReference type="SUPFAM" id="SSF56801">
    <property type="entry name" value="Acetyl-CoA synthetase-like"/>
    <property type="match status" value="1"/>
</dbReference>
<keyword evidence="7" id="KW-1185">Reference proteome</keyword>
<dbReference type="CDD" id="cd05930">
    <property type="entry name" value="A_NRPS"/>
    <property type="match status" value="1"/>
</dbReference>
<dbReference type="InterPro" id="IPR009081">
    <property type="entry name" value="PP-bd_ACP"/>
</dbReference>
<feature type="region of interest" description="Disordered" evidence="4">
    <location>
        <begin position="1"/>
        <end position="27"/>
    </location>
</feature>
<evidence type="ECO:0000256" key="1">
    <source>
        <dbReference type="ARBA" id="ARBA00001957"/>
    </source>
</evidence>
<dbReference type="Proteomes" id="UP001064933">
    <property type="component" value="Chromosome"/>
</dbReference>
<dbReference type="NCBIfam" id="TIGR01733">
    <property type="entry name" value="AA-adenyl-dom"/>
    <property type="match status" value="1"/>
</dbReference>
<sequence>MNAIHIPPLSDASPLDQSFGQSLGQSFNPGLSQGATRALSPEQRAALAAIDAIPGLTAHVTIEGPVDPVRLRGAVERAIDAHEVLRTAFGPVDGYRGWRQWTLSERPALDWSETTLASDDPSTVDAWLDEMARPLDLAQGRSVRAGLARLSESRHVLALRVSTLVADEGSARGLLTQMAANEAPEDGQAAGELRKQNGEEGAPPLQYSQYVEWRGELALGEEAAAGAAYWEAHLSAHGAPPSSWRGPQLPAPLRPAAGRVEARRVVDAALAGQIGRSALGAERLLHAVWLMLLARLNGHEPFLSGWRHDCRDDYPVMQGAVGPYDKLLPVAVTVTDDTRVGDWLDHCAGVAAAHVQSQEYWAVDAPPVPVPLEAIFHWRRQGAWPVRASVPVVIRPPGPLTLEVQGEGGIELVIHADGRRHSQQAVERLLGQVITLLHQVLERPDAPLRALDPVGAAERAALLRWAHGDHGDVGGLTVSQQIAAWAVRSPQAPALVADGMLLDYRTLNERANRLARAMGRLGLRPGGLVALNLPRGGDLIVAMLATWRAGAAYLPLEPAWPEARRQALLAEARPALTIDATMLAGDLLTPHGQPPIQLTQLDSGMPERVPLLTDLAYVLYTSGSTGQPKGVAIEQGQLLHYVAGSTAAMDLANSRRWALTSSVVADLGNTALFGALINGACLVVASEDDTRHPAAFARFLKAHRIDALKMVPSHLEALLAEAETDAPVPATVILGGEAAPRGLLQRIRQLSPGAVLHNHYGPTECSVGVLVHRVQDSDLAADADGALPLTRVLPNNRALVLDEAMRLVPAGGVGEVYLGGPQLCRGYLRASADPLAPASASEPATRLTDAFVDDPFHPGERLYRTGDLARVLPEGGVRLTGRADHQVKLRGFRVDPAEVEVALLGLHGVRQAAVQALPGPAGELQLWAWVVAAEGVPLEEIALRQALTSILPEPMVPSCIHCIRELPRLPNGKLDRAAIRAMAASAGAERAQGRVVSRPPRDALEAVLSQGMGLLLGRESIGMDEDFFELGGHSLLVIRLVARLRKRLGIEIEPGLVFDHPTVAELAAALRAGPWDLSGFDRLAATDWQPTETSTAAHP</sequence>
<dbReference type="PANTHER" id="PTHR45527:SF1">
    <property type="entry name" value="FATTY ACID SYNTHASE"/>
    <property type="match status" value="1"/>
</dbReference>
<dbReference type="Gene3D" id="2.30.38.10">
    <property type="entry name" value="Luciferase, Domain 3"/>
    <property type="match status" value="1"/>
</dbReference>
<dbReference type="InterPro" id="IPR036736">
    <property type="entry name" value="ACP-like_sf"/>
</dbReference>
<dbReference type="SMART" id="SM00823">
    <property type="entry name" value="PKS_PP"/>
    <property type="match status" value="1"/>
</dbReference>
<dbReference type="PROSITE" id="PS50075">
    <property type="entry name" value="CARRIER"/>
    <property type="match status" value="1"/>
</dbReference>
<feature type="region of interest" description="Disordered" evidence="4">
    <location>
        <begin position="184"/>
        <end position="203"/>
    </location>
</feature>
<dbReference type="Pfam" id="PF00668">
    <property type="entry name" value="Condensation"/>
    <property type="match status" value="1"/>
</dbReference>
<dbReference type="InterPro" id="IPR001242">
    <property type="entry name" value="Condensation_dom"/>
</dbReference>
<reference evidence="6" key="1">
    <citation type="submission" date="2022-10" db="EMBL/GenBank/DDBJ databases">
        <title>Characterization and whole genome sequencing of a new Roseateles species, isolated from fresh water.</title>
        <authorList>
            <person name="Guliayeva D.Y."/>
            <person name="Akhremchuk A.E."/>
            <person name="Sikolenko M.A."/>
            <person name="Valentovich L.N."/>
            <person name="Sidarenka A.V."/>
        </authorList>
    </citation>
    <scope>NUCLEOTIDE SEQUENCE</scope>
    <source>
        <strain evidence="6">BIM B-1768</strain>
    </source>
</reference>
<feature type="compositionally biased region" description="Polar residues" evidence="4">
    <location>
        <begin position="15"/>
        <end position="27"/>
    </location>
</feature>
<dbReference type="Pfam" id="PF00501">
    <property type="entry name" value="AMP-binding"/>
    <property type="match status" value="1"/>
</dbReference>
<proteinExistence type="predicted"/>
<protein>
    <submittedName>
        <fullName evidence="6">Amino acid adenylation domain-containing protein</fullName>
    </submittedName>
</protein>
<dbReference type="InterPro" id="IPR023213">
    <property type="entry name" value="CAT-like_dom_sf"/>
</dbReference>
<name>A0ABY6ATR0_9BURK</name>
<dbReference type="Gene3D" id="3.40.50.1820">
    <property type="entry name" value="alpha/beta hydrolase"/>
    <property type="match status" value="1"/>
</dbReference>
<dbReference type="InterPro" id="IPR020845">
    <property type="entry name" value="AMP-binding_CS"/>
</dbReference>
<dbReference type="SUPFAM" id="SSF52777">
    <property type="entry name" value="CoA-dependent acyltransferases"/>
    <property type="match status" value="2"/>
</dbReference>
<evidence type="ECO:0000313" key="7">
    <source>
        <dbReference type="Proteomes" id="UP001064933"/>
    </source>
</evidence>
<dbReference type="RefSeq" id="WP_261755955.1">
    <property type="nucleotide sequence ID" value="NZ_CP104562.2"/>
</dbReference>
<dbReference type="InterPro" id="IPR045851">
    <property type="entry name" value="AMP-bd_C_sf"/>
</dbReference>
<dbReference type="InterPro" id="IPR006162">
    <property type="entry name" value="Ppantetheine_attach_site"/>
</dbReference>
<dbReference type="Pfam" id="PF00550">
    <property type="entry name" value="PP-binding"/>
    <property type="match status" value="1"/>
</dbReference>
<dbReference type="InterPro" id="IPR025110">
    <property type="entry name" value="AMP-bd_C"/>
</dbReference>
<dbReference type="InterPro" id="IPR020806">
    <property type="entry name" value="PKS_PP-bd"/>
</dbReference>
<dbReference type="Pfam" id="PF13193">
    <property type="entry name" value="AMP-binding_C"/>
    <property type="match status" value="1"/>
</dbReference>
<comment type="cofactor">
    <cofactor evidence="1">
        <name>pantetheine 4'-phosphate</name>
        <dbReference type="ChEBI" id="CHEBI:47942"/>
    </cofactor>
</comment>
<evidence type="ECO:0000256" key="4">
    <source>
        <dbReference type="SAM" id="MobiDB-lite"/>
    </source>
</evidence>
<dbReference type="EMBL" id="CP104562">
    <property type="protein sequence ID" value="UXH76222.1"/>
    <property type="molecule type" value="Genomic_DNA"/>
</dbReference>